<reference evidence="1 2" key="1">
    <citation type="submission" date="2008-07" db="EMBL/GenBank/DDBJ databases">
        <authorList>
            <person name="El-Sayed N."/>
            <person name="Caler E."/>
            <person name="Inman J."/>
            <person name="Amedeo P."/>
            <person name="Hass B."/>
            <person name="Wortman J."/>
        </authorList>
    </citation>
    <scope>NUCLEOTIDE SEQUENCE [LARGE SCALE GENOMIC DNA]</scope>
    <source>
        <strain evidence="2">ATCC 50983 / TXsc</strain>
    </source>
</reference>
<dbReference type="RefSeq" id="XP_002770695.1">
    <property type="nucleotide sequence ID" value="XM_002770649.1"/>
</dbReference>
<evidence type="ECO:0000313" key="2">
    <source>
        <dbReference type="Proteomes" id="UP000007800"/>
    </source>
</evidence>
<protein>
    <submittedName>
        <fullName evidence="1">Uncharacterized protein</fullName>
    </submittedName>
</protein>
<gene>
    <name evidence="1" type="ORF">Pmar_PMAR025731</name>
</gene>
<dbReference type="EMBL" id="GG682853">
    <property type="protein sequence ID" value="EER02709.1"/>
    <property type="molecule type" value="Genomic_DNA"/>
</dbReference>
<keyword evidence="2" id="KW-1185">Reference proteome</keyword>
<dbReference type="Proteomes" id="UP000007800">
    <property type="component" value="Unassembled WGS sequence"/>
</dbReference>
<proteinExistence type="predicted"/>
<dbReference type="GeneID" id="9048168"/>
<organism evidence="2">
    <name type="scientific">Perkinsus marinus (strain ATCC 50983 / TXsc)</name>
    <dbReference type="NCBI Taxonomy" id="423536"/>
    <lineage>
        <taxon>Eukaryota</taxon>
        <taxon>Sar</taxon>
        <taxon>Alveolata</taxon>
        <taxon>Perkinsozoa</taxon>
        <taxon>Perkinsea</taxon>
        <taxon>Perkinsida</taxon>
        <taxon>Perkinsidae</taxon>
        <taxon>Perkinsus</taxon>
    </lineage>
</organism>
<dbReference type="AlphaFoldDB" id="C5LKM8"/>
<dbReference type="InParanoid" id="C5LKM8"/>
<name>C5LKM8_PERM5</name>
<sequence length="36" mass="3891">MDRGVDEIVKNSETSSNGEIIDVENGVSFRIGVPRA</sequence>
<accession>C5LKM8</accession>
<evidence type="ECO:0000313" key="1">
    <source>
        <dbReference type="EMBL" id="EER02709.1"/>
    </source>
</evidence>
<feature type="non-terminal residue" evidence="1">
    <location>
        <position position="36"/>
    </location>
</feature>